<dbReference type="PANTHER" id="PTHR30055:SF146">
    <property type="entry name" value="HTH-TYPE TRANSCRIPTIONAL DUAL REGULATOR CECR"/>
    <property type="match status" value="1"/>
</dbReference>
<evidence type="ECO:0000259" key="3">
    <source>
        <dbReference type="PROSITE" id="PS50977"/>
    </source>
</evidence>
<dbReference type="RefSeq" id="WP_376836503.1">
    <property type="nucleotide sequence ID" value="NZ_JBHLSW010000007.1"/>
</dbReference>
<dbReference type="Pfam" id="PF14246">
    <property type="entry name" value="TetR_C_7"/>
    <property type="match status" value="1"/>
</dbReference>
<dbReference type="PANTHER" id="PTHR30055">
    <property type="entry name" value="HTH-TYPE TRANSCRIPTIONAL REGULATOR RUTR"/>
    <property type="match status" value="1"/>
</dbReference>
<feature type="DNA-binding region" description="H-T-H motif" evidence="2">
    <location>
        <begin position="39"/>
        <end position="58"/>
    </location>
</feature>
<evidence type="ECO:0000313" key="5">
    <source>
        <dbReference type="Proteomes" id="UP001589906"/>
    </source>
</evidence>
<dbReference type="InterPro" id="IPR023772">
    <property type="entry name" value="DNA-bd_HTH_TetR-type_CS"/>
</dbReference>
<evidence type="ECO:0000256" key="1">
    <source>
        <dbReference type="ARBA" id="ARBA00023125"/>
    </source>
</evidence>
<dbReference type="Gene3D" id="1.10.357.10">
    <property type="entry name" value="Tetracycline Repressor, domain 2"/>
    <property type="match status" value="1"/>
</dbReference>
<sequence length="210" mass="22869">MSDGNLPPRRGRPRDASKDEAILVAAGELFMERGFEAASLDAVAQAAGVSKATIYSRFPDKDALFRAVLNHECNAVVMPPSFAPDPATPVRDTLIAIAEQFVGLVLGDKAMSMHRIIVAECARAPRVAELFFETAVLSTKDRFAGLLRLETERGRLAVKDPEGAAWRFLGAVKAEAHMRASMCLPPMEPERLRAHIEACADEFCRAHAPD</sequence>
<keyword evidence="5" id="KW-1185">Reference proteome</keyword>
<comment type="caution">
    <text evidence="4">The sequence shown here is derived from an EMBL/GenBank/DDBJ whole genome shotgun (WGS) entry which is preliminary data.</text>
</comment>
<dbReference type="Pfam" id="PF00440">
    <property type="entry name" value="TetR_N"/>
    <property type="match status" value="1"/>
</dbReference>
<dbReference type="InterPro" id="IPR036271">
    <property type="entry name" value="Tet_transcr_reg_TetR-rel_C_sf"/>
</dbReference>
<dbReference type="PROSITE" id="PS50977">
    <property type="entry name" value="HTH_TETR_2"/>
    <property type="match status" value="1"/>
</dbReference>
<proteinExistence type="predicted"/>
<reference evidence="4 5" key="1">
    <citation type="submission" date="2024-09" db="EMBL/GenBank/DDBJ databases">
        <authorList>
            <person name="Sun Q."/>
            <person name="Mori K."/>
        </authorList>
    </citation>
    <scope>NUCLEOTIDE SEQUENCE [LARGE SCALE GENOMIC DNA]</scope>
    <source>
        <strain evidence="4 5">NCAIM B.02621</strain>
    </source>
</reference>
<dbReference type="EMBL" id="JBHLSW010000007">
    <property type="protein sequence ID" value="MFC0634458.1"/>
    <property type="molecule type" value="Genomic_DNA"/>
</dbReference>
<protein>
    <submittedName>
        <fullName evidence="4">TetR/AcrR family transcriptional regulator</fullName>
    </submittedName>
</protein>
<dbReference type="InterPro" id="IPR001647">
    <property type="entry name" value="HTH_TetR"/>
</dbReference>
<accession>A0ABV6R760</accession>
<name>A0ABV6R760_9CAUL</name>
<dbReference type="Proteomes" id="UP001589906">
    <property type="component" value="Unassembled WGS sequence"/>
</dbReference>
<dbReference type="InterPro" id="IPR009057">
    <property type="entry name" value="Homeodomain-like_sf"/>
</dbReference>
<dbReference type="PRINTS" id="PR00455">
    <property type="entry name" value="HTHTETR"/>
</dbReference>
<dbReference type="SUPFAM" id="SSF48498">
    <property type="entry name" value="Tetracyclin repressor-like, C-terminal domain"/>
    <property type="match status" value="1"/>
</dbReference>
<dbReference type="SUPFAM" id="SSF46689">
    <property type="entry name" value="Homeodomain-like"/>
    <property type="match status" value="1"/>
</dbReference>
<evidence type="ECO:0000313" key="4">
    <source>
        <dbReference type="EMBL" id="MFC0634458.1"/>
    </source>
</evidence>
<gene>
    <name evidence="4" type="ORF">ACFFGE_11305</name>
</gene>
<evidence type="ECO:0000256" key="2">
    <source>
        <dbReference type="PROSITE-ProRule" id="PRU00335"/>
    </source>
</evidence>
<organism evidence="4 5">
    <name type="scientific">Brevundimonas balnearis</name>
    <dbReference type="NCBI Taxonomy" id="1572858"/>
    <lineage>
        <taxon>Bacteria</taxon>
        <taxon>Pseudomonadati</taxon>
        <taxon>Pseudomonadota</taxon>
        <taxon>Alphaproteobacteria</taxon>
        <taxon>Caulobacterales</taxon>
        <taxon>Caulobacteraceae</taxon>
        <taxon>Brevundimonas</taxon>
    </lineage>
</organism>
<feature type="domain" description="HTH tetR-type" evidence="3">
    <location>
        <begin position="16"/>
        <end position="76"/>
    </location>
</feature>
<dbReference type="InterPro" id="IPR050109">
    <property type="entry name" value="HTH-type_TetR-like_transc_reg"/>
</dbReference>
<dbReference type="PROSITE" id="PS01081">
    <property type="entry name" value="HTH_TETR_1"/>
    <property type="match status" value="1"/>
</dbReference>
<keyword evidence="1 2" id="KW-0238">DNA-binding</keyword>
<dbReference type="InterPro" id="IPR039536">
    <property type="entry name" value="TetR_C_Proteobacteria"/>
</dbReference>
<dbReference type="Gene3D" id="1.10.10.60">
    <property type="entry name" value="Homeodomain-like"/>
    <property type="match status" value="1"/>
</dbReference>